<evidence type="ECO:0000313" key="2">
    <source>
        <dbReference type="Proteomes" id="UP000050509"/>
    </source>
</evidence>
<dbReference type="SUPFAM" id="SSF143100">
    <property type="entry name" value="TTHA1013/TTHA0281-like"/>
    <property type="match status" value="1"/>
</dbReference>
<comment type="caution">
    <text evidence="1">The sequence shown here is derived from an EMBL/GenBank/DDBJ whole genome shotgun (WGS) entry which is preliminary data.</text>
</comment>
<sequence>MQIRFRLFVQQHSYGAWTVLVPAVPTVSSYAEPRDEALADIRQQLAEHLKDAGRRAWGKYAFQEQQALRPIALDVPPKGSDTAIPITVNVLVTDAQVTRNPR</sequence>
<dbReference type="Proteomes" id="UP000050509">
    <property type="component" value="Unassembled WGS sequence"/>
</dbReference>
<dbReference type="InterPro" id="IPR035069">
    <property type="entry name" value="TTHA1013/TTHA0281-like"/>
</dbReference>
<accession>A0A0N8PT30</accession>
<feature type="non-terminal residue" evidence="1">
    <location>
        <position position="102"/>
    </location>
</feature>
<name>A0A0N8PT30_9CHLR</name>
<gene>
    <name evidence="1" type="ORF">SE17_04140</name>
</gene>
<evidence type="ECO:0008006" key="3">
    <source>
        <dbReference type="Google" id="ProtNLM"/>
    </source>
</evidence>
<keyword evidence="2" id="KW-1185">Reference proteome</keyword>
<dbReference type="EMBL" id="LJCR01000066">
    <property type="protein sequence ID" value="KPV54381.1"/>
    <property type="molecule type" value="Genomic_DNA"/>
</dbReference>
<organism evidence="1 2">
    <name type="scientific">Kouleothrix aurantiaca</name>
    <dbReference type="NCBI Taxonomy" id="186479"/>
    <lineage>
        <taxon>Bacteria</taxon>
        <taxon>Bacillati</taxon>
        <taxon>Chloroflexota</taxon>
        <taxon>Chloroflexia</taxon>
        <taxon>Chloroflexales</taxon>
        <taxon>Roseiflexineae</taxon>
        <taxon>Roseiflexaceae</taxon>
        <taxon>Kouleothrix</taxon>
    </lineage>
</organism>
<evidence type="ECO:0000313" key="1">
    <source>
        <dbReference type="EMBL" id="KPV54381.1"/>
    </source>
</evidence>
<dbReference type="AlphaFoldDB" id="A0A0N8PT30"/>
<proteinExistence type="predicted"/>
<protein>
    <recommendedName>
        <fullName evidence="3">HicB-like antitoxin of toxin-antitoxin system domain-containing protein</fullName>
    </recommendedName>
</protein>
<reference evidence="1 2" key="1">
    <citation type="submission" date="2015-09" db="EMBL/GenBank/DDBJ databases">
        <title>Draft genome sequence of Kouleothrix aurantiaca JCM 19913.</title>
        <authorList>
            <person name="Hemp J."/>
        </authorList>
    </citation>
    <scope>NUCLEOTIDE SEQUENCE [LARGE SCALE GENOMIC DNA]</scope>
    <source>
        <strain evidence="1 2">COM-B</strain>
    </source>
</reference>